<reference evidence="2" key="1">
    <citation type="submission" date="2019-08" db="EMBL/GenBank/DDBJ databases">
        <authorList>
            <person name="Kucharzyk K."/>
            <person name="Murdoch R.W."/>
            <person name="Higgins S."/>
            <person name="Loffler F."/>
        </authorList>
    </citation>
    <scope>NUCLEOTIDE SEQUENCE</scope>
</reference>
<protein>
    <recommendedName>
        <fullName evidence="1">DZANK-type domain-containing protein</fullName>
    </recommendedName>
</protein>
<proteinExistence type="predicted"/>
<dbReference type="AlphaFoldDB" id="A0A645GXW3"/>
<accession>A0A645GXW3</accession>
<feature type="domain" description="DZANK-type" evidence="1">
    <location>
        <begin position="112"/>
        <end position="158"/>
    </location>
</feature>
<name>A0A645GXW3_9ZZZZ</name>
<evidence type="ECO:0000259" key="1">
    <source>
        <dbReference type="Pfam" id="PF12773"/>
    </source>
</evidence>
<dbReference type="Pfam" id="PF12773">
    <property type="entry name" value="DZR"/>
    <property type="match status" value="1"/>
</dbReference>
<gene>
    <name evidence="2" type="ORF">SDC9_179129</name>
</gene>
<sequence>MGTGDFIAVQVATSPYAQSGGKTALSITFQNVEDGVNVQIGQQAWLGVAASLGVTTLFALRNPLSLLNRLDDIAQDIENLNLTDEVWQTIDETARSLGSGFELTDRLKKYVCNYCNTPNPPGEALCIACGAPLGDVQPHTCRNCGYVILTRESVCPNCKRPV</sequence>
<dbReference type="InterPro" id="IPR025874">
    <property type="entry name" value="DZR"/>
</dbReference>
<evidence type="ECO:0000313" key="2">
    <source>
        <dbReference type="EMBL" id="MPN31655.1"/>
    </source>
</evidence>
<dbReference type="EMBL" id="VSSQ01083280">
    <property type="protein sequence ID" value="MPN31655.1"/>
    <property type="molecule type" value="Genomic_DNA"/>
</dbReference>
<comment type="caution">
    <text evidence="2">The sequence shown here is derived from an EMBL/GenBank/DDBJ whole genome shotgun (WGS) entry which is preliminary data.</text>
</comment>
<organism evidence="2">
    <name type="scientific">bioreactor metagenome</name>
    <dbReference type="NCBI Taxonomy" id="1076179"/>
    <lineage>
        <taxon>unclassified sequences</taxon>
        <taxon>metagenomes</taxon>
        <taxon>ecological metagenomes</taxon>
    </lineage>
</organism>